<evidence type="ECO:0000313" key="4">
    <source>
        <dbReference type="Proteomes" id="UP000054770"/>
    </source>
</evidence>
<dbReference type="OrthoDB" id="5514845at2"/>
<dbReference type="InterPro" id="IPR052513">
    <property type="entry name" value="Thioester_dehydratase-like"/>
</dbReference>
<accession>A0A158F4J0</accession>
<dbReference type="SUPFAM" id="SSF50249">
    <property type="entry name" value="Nucleic acid-binding proteins"/>
    <property type="match status" value="1"/>
</dbReference>
<dbReference type="Pfam" id="PF01796">
    <property type="entry name" value="OB_ChsH2_C"/>
    <property type="match status" value="1"/>
</dbReference>
<gene>
    <name evidence="3" type="ORF">AWB68_00282</name>
</gene>
<protein>
    <recommendedName>
        <fullName evidence="5">Zn-ribbon domain-containing OB-fold protein</fullName>
    </recommendedName>
</protein>
<reference evidence="3" key="1">
    <citation type="submission" date="2016-01" db="EMBL/GenBank/DDBJ databases">
        <authorList>
            <person name="Peeters C."/>
        </authorList>
    </citation>
    <scope>NUCLEOTIDE SEQUENCE [LARGE SCALE GENOMIC DNA]</scope>
    <source>
        <strain evidence="3">LMG 22940</strain>
    </source>
</reference>
<dbReference type="Proteomes" id="UP000054770">
    <property type="component" value="Unassembled WGS sequence"/>
</dbReference>
<comment type="caution">
    <text evidence="3">The sequence shown here is derived from an EMBL/GenBank/DDBJ whole genome shotgun (WGS) entry which is preliminary data.</text>
</comment>
<evidence type="ECO:0000259" key="1">
    <source>
        <dbReference type="Pfam" id="PF01796"/>
    </source>
</evidence>
<keyword evidence="4" id="KW-1185">Reference proteome</keyword>
<feature type="domain" description="ChsH2 rubredoxin-like zinc ribbon" evidence="2">
    <location>
        <begin position="19"/>
        <end position="54"/>
    </location>
</feature>
<dbReference type="PANTHER" id="PTHR34075:SF5">
    <property type="entry name" value="BLR3430 PROTEIN"/>
    <property type="match status" value="1"/>
</dbReference>
<feature type="domain" description="ChsH2 C-terminal OB-fold" evidence="1">
    <location>
        <begin position="56"/>
        <end position="121"/>
    </location>
</feature>
<evidence type="ECO:0008006" key="5">
    <source>
        <dbReference type="Google" id="ProtNLM"/>
    </source>
</evidence>
<dbReference type="AlphaFoldDB" id="A0A158F4J0"/>
<evidence type="ECO:0000259" key="2">
    <source>
        <dbReference type="Pfam" id="PF12172"/>
    </source>
</evidence>
<dbReference type="Pfam" id="PF12172">
    <property type="entry name" value="zf-ChsH2"/>
    <property type="match status" value="1"/>
</dbReference>
<dbReference type="InterPro" id="IPR012340">
    <property type="entry name" value="NA-bd_OB-fold"/>
</dbReference>
<name>A0A158F4J0_9BURK</name>
<dbReference type="RefSeq" id="WP_087642578.1">
    <property type="nucleotide sequence ID" value="NZ_FCON02000002.1"/>
</dbReference>
<dbReference type="EMBL" id="FCON02000002">
    <property type="protein sequence ID" value="SAL14742.1"/>
    <property type="molecule type" value="Genomic_DNA"/>
</dbReference>
<dbReference type="Gene3D" id="6.10.30.10">
    <property type="match status" value="1"/>
</dbReference>
<dbReference type="PANTHER" id="PTHR34075">
    <property type="entry name" value="BLR3430 PROTEIN"/>
    <property type="match status" value="1"/>
</dbReference>
<dbReference type="InterPro" id="IPR002878">
    <property type="entry name" value="ChsH2_C"/>
</dbReference>
<organism evidence="3 4">
    <name type="scientific">Caballeronia choica</name>
    <dbReference type="NCBI Taxonomy" id="326476"/>
    <lineage>
        <taxon>Bacteria</taxon>
        <taxon>Pseudomonadati</taxon>
        <taxon>Pseudomonadota</taxon>
        <taxon>Betaproteobacteria</taxon>
        <taxon>Burkholderiales</taxon>
        <taxon>Burkholderiaceae</taxon>
        <taxon>Caballeronia</taxon>
    </lineage>
</organism>
<sequence length="136" mass="15430">MTEVQRPLPQPTQLTEPYWNAANEERLVVQCCRACGQRQFFPRPFCLACESDQIDWHEVSGRGTVYTFTINHRAPNAAMKERLPYAVALVDLDEGVRMMANIVNSDFAAIAIGKRVKVVFEKVSDQIKLPQFELAS</sequence>
<evidence type="ECO:0000313" key="3">
    <source>
        <dbReference type="EMBL" id="SAL14742.1"/>
    </source>
</evidence>
<dbReference type="InterPro" id="IPR022002">
    <property type="entry name" value="ChsH2_Znr"/>
</dbReference>
<proteinExistence type="predicted"/>